<sequence>MAVIKTYRRDDDGVLHYREAWSERGGVRTHEGKAGTKGRHRHHATRSRTRPDRPTATEFLRTFTEAAVADGYQRVPADRHGWVVLQCWTHSADLSHPDDDRLFAEGQDALDEYLGWRGVGHCDGNDVGGRPPTGYDLAGTVLNLFCPVVDTALGVRVVRGFAREFGLSQLHVVGAREPGAESPYVLAWSPRRRDREFRL</sequence>
<keyword evidence="3" id="KW-1185">Reference proteome</keyword>
<reference evidence="3" key="1">
    <citation type="submission" date="2023-07" db="EMBL/GenBank/DDBJ databases">
        <title>30 novel species of actinomycetes from the DSMZ collection.</title>
        <authorList>
            <person name="Nouioui I."/>
        </authorList>
    </citation>
    <scope>NUCLEOTIDE SEQUENCE [LARGE SCALE GENOMIC DNA]</scope>
    <source>
        <strain evidence="3">DSM 44915</strain>
    </source>
</reference>
<name>A0ABU2JY85_9ACTN</name>
<accession>A0ABU2JY85</accession>
<dbReference type="EMBL" id="JAVREO010000020">
    <property type="protein sequence ID" value="MDT0269812.1"/>
    <property type="molecule type" value="Genomic_DNA"/>
</dbReference>
<evidence type="ECO:0000313" key="3">
    <source>
        <dbReference type="Proteomes" id="UP001183410"/>
    </source>
</evidence>
<dbReference type="Proteomes" id="UP001183410">
    <property type="component" value="Unassembled WGS sequence"/>
</dbReference>
<evidence type="ECO:0000313" key="2">
    <source>
        <dbReference type="EMBL" id="MDT0269812.1"/>
    </source>
</evidence>
<feature type="compositionally biased region" description="Basic residues" evidence="1">
    <location>
        <begin position="36"/>
        <end position="48"/>
    </location>
</feature>
<feature type="compositionally biased region" description="Basic and acidic residues" evidence="1">
    <location>
        <begin position="25"/>
        <end position="34"/>
    </location>
</feature>
<proteinExistence type="predicted"/>
<feature type="region of interest" description="Disordered" evidence="1">
    <location>
        <begin position="25"/>
        <end position="53"/>
    </location>
</feature>
<evidence type="ECO:0000256" key="1">
    <source>
        <dbReference type="SAM" id="MobiDB-lite"/>
    </source>
</evidence>
<dbReference type="RefSeq" id="WP_311669895.1">
    <property type="nucleotide sequence ID" value="NZ_JAVREO010000020.1"/>
</dbReference>
<protein>
    <submittedName>
        <fullName evidence="2">Uncharacterized protein</fullName>
    </submittedName>
</protein>
<organism evidence="2 3">
    <name type="scientific">Streptomyces chisholmiae</name>
    <dbReference type="NCBI Taxonomy" id="3075540"/>
    <lineage>
        <taxon>Bacteria</taxon>
        <taxon>Bacillati</taxon>
        <taxon>Actinomycetota</taxon>
        <taxon>Actinomycetes</taxon>
        <taxon>Kitasatosporales</taxon>
        <taxon>Streptomycetaceae</taxon>
        <taxon>Streptomyces</taxon>
    </lineage>
</organism>
<comment type="caution">
    <text evidence="2">The sequence shown here is derived from an EMBL/GenBank/DDBJ whole genome shotgun (WGS) entry which is preliminary data.</text>
</comment>
<gene>
    <name evidence="2" type="ORF">RM844_26355</name>
</gene>